<dbReference type="KEGG" id="cten:18249854"/>
<dbReference type="EMBL" id="GL996524">
    <property type="protein sequence ID" value="EGV63364.1"/>
    <property type="molecule type" value="Genomic_DNA"/>
</dbReference>
<dbReference type="GeneID" id="18249854"/>
<name>G3B629_CANTC</name>
<dbReference type="PANTHER" id="PTHR37287">
    <property type="entry name" value="INO EIGHTY SUBUNIT 1"/>
    <property type="match status" value="1"/>
</dbReference>
<feature type="compositionally biased region" description="Basic and acidic residues" evidence="1">
    <location>
        <begin position="444"/>
        <end position="454"/>
    </location>
</feature>
<feature type="compositionally biased region" description="Acidic residues" evidence="1">
    <location>
        <begin position="98"/>
        <end position="113"/>
    </location>
</feature>
<evidence type="ECO:0000256" key="1">
    <source>
        <dbReference type="SAM" id="MobiDB-lite"/>
    </source>
</evidence>
<dbReference type="GO" id="GO:0031011">
    <property type="term" value="C:Ino80 complex"/>
    <property type="evidence" value="ECO:0007669"/>
    <property type="project" value="InterPro"/>
</dbReference>
<protein>
    <recommendedName>
        <fullName evidence="4">Ino eighty subunit 1</fullName>
    </recommendedName>
</protein>
<dbReference type="STRING" id="590646.G3B629"/>
<feature type="compositionally biased region" description="Polar residues" evidence="1">
    <location>
        <begin position="464"/>
        <end position="474"/>
    </location>
</feature>
<evidence type="ECO:0000313" key="3">
    <source>
        <dbReference type="Proteomes" id="UP000000707"/>
    </source>
</evidence>
<organism evidence="3">
    <name type="scientific">Candida tenuis (strain ATCC 10573 / BCRC 21748 / CBS 615 / JCM 9827 / NBRC 10315 / NRRL Y-1498 / VKM Y-70)</name>
    <name type="common">Yeast</name>
    <name type="synonym">Yamadazyma tenuis</name>
    <dbReference type="NCBI Taxonomy" id="590646"/>
    <lineage>
        <taxon>Eukaryota</taxon>
        <taxon>Fungi</taxon>
        <taxon>Dikarya</taxon>
        <taxon>Ascomycota</taxon>
        <taxon>Saccharomycotina</taxon>
        <taxon>Pichiomycetes</taxon>
        <taxon>Debaryomycetaceae</taxon>
        <taxon>Yamadazyma</taxon>
    </lineage>
</organism>
<dbReference type="AlphaFoldDB" id="G3B629"/>
<dbReference type="PANTHER" id="PTHR37287:SF1">
    <property type="entry name" value="INO EIGHTY SUBUNIT 1"/>
    <property type="match status" value="1"/>
</dbReference>
<dbReference type="InterPro" id="IPR038014">
    <property type="entry name" value="Ies1"/>
</dbReference>
<dbReference type="HOGENOM" id="CLU_016135_0_0_1"/>
<dbReference type="eggNOG" id="ENOG502QVDM">
    <property type="taxonomic scope" value="Eukaryota"/>
</dbReference>
<feature type="compositionally biased region" description="Low complexity" evidence="1">
    <location>
        <begin position="32"/>
        <end position="43"/>
    </location>
</feature>
<sequence length="676" mass="77795">MNYDPIHDTFVGNIDKAQQSSQNLPPLPLGTAGIPAHAPPAGISNTSSNLQSSPLPPTNGHLFSGQSEFSDKPHQAMAHLMSSEIDADHDIGEDANMMDEDNEDADGDNSMLEDGDKKTKGRRPVSASIPKGVRYLKKSDGEPFWRRDIQYDFLDALFENDQRVFTNPFPYCSVPDFHNGKHYTFAEIYIRTLAESSKCSKILKERLLRDLDMGKSVAKVCLLVNTGRMNTTINFVPEMRSTLRTYHSIPSLQADSTTGASKPLQDTPRLKSILKAVSDVKEDFKSIEDLLHKPPQSKPNTNLVLLLFLLSNNINGIKFHHEHTPECQHVSNSFMEFFLETKIHPLNRAKRFLWLMYTYLETNFTPEELANNPFNPHEMPPIEYVPEDQIDNFDKDTDYEIEYSERMFRTRLKYLADEEHNSNPKRGNRAKRPNDDEDDDDDDEAKKKASEKSERKKKKLPKSLSISSPITKATVGNQEFEKRVHDGHIPRKLSNSHLTFPIPFMDKVEEQNRTTFDSKPMIPDEMLSKSNIRALVLKHDTSLKKKTADDESKRGIQALKEWVYKFFQYKKSIKNGLVDMEWEDLRYEIVHGIETVLYKDQGKEFSKEFEKPESKSEDNASEEFSPFYDFEMINERSQYIADLLSICKTWIKDCYQKKSTSSHISFDLDKEEMQLS</sequence>
<dbReference type="Proteomes" id="UP000000707">
    <property type="component" value="Unassembled WGS sequence"/>
</dbReference>
<proteinExistence type="predicted"/>
<evidence type="ECO:0000313" key="2">
    <source>
        <dbReference type="EMBL" id="EGV63364.1"/>
    </source>
</evidence>
<accession>G3B629</accession>
<feature type="region of interest" description="Disordered" evidence="1">
    <location>
        <begin position="417"/>
        <end position="474"/>
    </location>
</feature>
<reference evidence="2 3" key="1">
    <citation type="journal article" date="2011" name="Proc. Natl. Acad. Sci. U.S.A.">
        <title>Comparative genomics of xylose-fermenting fungi for enhanced biofuel production.</title>
        <authorList>
            <person name="Wohlbach D.J."/>
            <person name="Kuo A."/>
            <person name="Sato T.K."/>
            <person name="Potts K.M."/>
            <person name="Salamov A.A."/>
            <person name="LaButti K.M."/>
            <person name="Sun H."/>
            <person name="Clum A."/>
            <person name="Pangilinan J.L."/>
            <person name="Lindquist E.A."/>
            <person name="Lucas S."/>
            <person name="Lapidus A."/>
            <person name="Jin M."/>
            <person name="Gunawan C."/>
            <person name="Balan V."/>
            <person name="Dale B.E."/>
            <person name="Jeffries T.W."/>
            <person name="Zinkel R."/>
            <person name="Barry K.W."/>
            <person name="Grigoriev I.V."/>
            <person name="Gasch A.P."/>
        </authorList>
    </citation>
    <scope>NUCLEOTIDE SEQUENCE [LARGE SCALE GENOMIC DNA]</scope>
    <source>
        <strain evidence="3">ATCC 10573 / BCRC 21748 / CBS 615 / JCM 9827 / NBRC 10315 / NRRL Y-1498 / VKM Y-70</strain>
    </source>
</reference>
<feature type="region of interest" description="Disordered" evidence="1">
    <location>
        <begin position="19"/>
        <end position="69"/>
    </location>
</feature>
<feature type="region of interest" description="Disordered" evidence="1">
    <location>
        <begin position="98"/>
        <end position="125"/>
    </location>
</feature>
<evidence type="ECO:0008006" key="4">
    <source>
        <dbReference type="Google" id="ProtNLM"/>
    </source>
</evidence>
<feature type="compositionally biased region" description="Polar residues" evidence="1">
    <location>
        <begin position="44"/>
        <end position="53"/>
    </location>
</feature>
<keyword evidence="3" id="KW-1185">Reference proteome</keyword>
<dbReference type="OrthoDB" id="5413003at2759"/>
<gene>
    <name evidence="2" type="ORF">CANTEDRAFT_135192</name>
</gene>